<dbReference type="GO" id="GO:0032468">
    <property type="term" value="P:Golgi calcium ion homeostasis"/>
    <property type="evidence" value="ECO:0007669"/>
    <property type="project" value="TreeGrafter"/>
</dbReference>
<evidence type="ECO:0000256" key="2">
    <source>
        <dbReference type="ARBA" id="ARBA00009190"/>
    </source>
</evidence>
<dbReference type="InterPro" id="IPR001727">
    <property type="entry name" value="GDT1-like"/>
</dbReference>
<evidence type="ECO:0000256" key="3">
    <source>
        <dbReference type="ARBA" id="ARBA00022692"/>
    </source>
</evidence>
<name>A0A0V0ZZG8_9BILA</name>
<evidence type="ECO:0000313" key="9">
    <source>
        <dbReference type="Proteomes" id="UP000054783"/>
    </source>
</evidence>
<keyword evidence="9" id="KW-1185">Reference proteome</keyword>
<comment type="caution">
    <text evidence="8">The sequence shown here is derived from an EMBL/GenBank/DDBJ whole genome shotgun (WGS) entry which is preliminary data.</text>
</comment>
<dbReference type="GO" id="GO:0005384">
    <property type="term" value="F:manganese ion transmembrane transporter activity"/>
    <property type="evidence" value="ECO:0007669"/>
    <property type="project" value="TreeGrafter"/>
</dbReference>
<keyword evidence="5 6" id="KW-0472">Membrane</keyword>
<dbReference type="GO" id="GO:0032472">
    <property type="term" value="P:Golgi calcium ion transport"/>
    <property type="evidence" value="ECO:0007669"/>
    <property type="project" value="TreeGrafter"/>
</dbReference>
<evidence type="ECO:0000256" key="6">
    <source>
        <dbReference type="RuleBase" id="RU365102"/>
    </source>
</evidence>
<dbReference type="GO" id="GO:0015085">
    <property type="term" value="F:calcium ion transmembrane transporter activity"/>
    <property type="evidence" value="ECO:0007669"/>
    <property type="project" value="TreeGrafter"/>
</dbReference>
<protein>
    <recommendedName>
        <fullName evidence="6">GDT1 family protein</fullName>
    </recommendedName>
</protein>
<evidence type="ECO:0000256" key="7">
    <source>
        <dbReference type="SAM" id="Coils"/>
    </source>
</evidence>
<dbReference type="PANTHER" id="PTHR12608:SF1">
    <property type="entry name" value="TRANSMEMBRANE PROTEIN 165"/>
    <property type="match status" value="1"/>
</dbReference>
<dbReference type="Pfam" id="PF01169">
    <property type="entry name" value="GDT1"/>
    <property type="match status" value="2"/>
</dbReference>
<dbReference type="PANTHER" id="PTHR12608">
    <property type="entry name" value="TRANSMEMBRANE PROTEIN HTP-1 RELATED"/>
    <property type="match status" value="1"/>
</dbReference>
<keyword evidence="3 6" id="KW-0812">Transmembrane</keyword>
<comment type="similarity">
    <text evidence="2 6">Belongs to the GDT1 family.</text>
</comment>
<evidence type="ECO:0000256" key="1">
    <source>
        <dbReference type="ARBA" id="ARBA00004141"/>
    </source>
</evidence>
<comment type="subcellular location">
    <subcellularLocation>
        <location evidence="1 6">Membrane</location>
        <topology evidence="1 6">Multi-pass membrane protein</topology>
    </subcellularLocation>
</comment>
<dbReference type="GO" id="GO:0005794">
    <property type="term" value="C:Golgi apparatus"/>
    <property type="evidence" value="ECO:0007669"/>
    <property type="project" value="TreeGrafter"/>
</dbReference>
<dbReference type="OrthoDB" id="442680at2759"/>
<keyword evidence="7" id="KW-0175">Coiled coil</keyword>
<sequence length="367" mass="40188">MFHCFQNLCMAVSEYSMMLFYILLSCCSTLGLGLFITTVPWSSTHAVGEAQLLNSTTAASFVTFGDNLITHALTDVWSTLPPTSTIEADSSSSSSSFSHAFLASCSVVIVSEIGDKTFFIAATMAMKYSRIVVFSGALTALLLMTTLSAFLGSAVHLIPHHIVTYFTSALFAVFGLKMLRDAYYMTNNEAVEEFEEAQAEVSKLEATRNAKDLEAGKSFAPSICTGSAMCRFIGAIFVEAFILTFLAEWGDRSQMATVILSASENITGVIVGGTFGHSLCTGMAVLCGRIVSQKLSVKGGSDLHWRCDIFIFLPVIINIEQVKKHVQIAESDEKKDIWTRPFFLQLDTSERQEQETFIPGFRTSEKK</sequence>
<evidence type="ECO:0000256" key="4">
    <source>
        <dbReference type="ARBA" id="ARBA00022989"/>
    </source>
</evidence>
<keyword evidence="4 6" id="KW-1133">Transmembrane helix</keyword>
<evidence type="ECO:0000313" key="8">
    <source>
        <dbReference type="EMBL" id="KRY17582.1"/>
    </source>
</evidence>
<feature type="transmembrane region" description="Helical" evidence="6">
    <location>
        <begin position="266"/>
        <end position="288"/>
    </location>
</feature>
<dbReference type="STRING" id="990121.A0A0V0ZZG8"/>
<dbReference type="GO" id="GO:0016020">
    <property type="term" value="C:membrane"/>
    <property type="evidence" value="ECO:0007669"/>
    <property type="project" value="UniProtKB-SubCell"/>
</dbReference>
<feature type="transmembrane region" description="Helical" evidence="6">
    <location>
        <begin position="15"/>
        <end position="36"/>
    </location>
</feature>
<evidence type="ECO:0000256" key="5">
    <source>
        <dbReference type="ARBA" id="ARBA00023136"/>
    </source>
</evidence>
<gene>
    <name evidence="8" type="primary">TMEM165</name>
    <name evidence="8" type="ORF">T12_9260</name>
</gene>
<feature type="coiled-coil region" evidence="7">
    <location>
        <begin position="187"/>
        <end position="214"/>
    </location>
</feature>
<proteinExistence type="inferred from homology"/>
<dbReference type="PROSITE" id="PS01214">
    <property type="entry name" value="UPF0016"/>
    <property type="match status" value="1"/>
</dbReference>
<feature type="transmembrane region" description="Helical" evidence="6">
    <location>
        <begin position="131"/>
        <end position="151"/>
    </location>
</feature>
<dbReference type="EMBL" id="JYDQ01000059">
    <property type="protein sequence ID" value="KRY17582.1"/>
    <property type="molecule type" value="Genomic_DNA"/>
</dbReference>
<feature type="transmembrane region" description="Helical" evidence="6">
    <location>
        <begin position="157"/>
        <end position="176"/>
    </location>
</feature>
<organism evidence="8 9">
    <name type="scientific">Trichinella patagoniensis</name>
    <dbReference type="NCBI Taxonomy" id="990121"/>
    <lineage>
        <taxon>Eukaryota</taxon>
        <taxon>Metazoa</taxon>
        <taxon>Ecdysozoa</taxon>
        <taxon>Nematoda</taxon>
        <taxon>Enoplea</taxon>
        <taxon>Dorylaimia</taxon>
        <taxon>Trichinellida</taxon>
        <taxon>Trichinellidae</taxon>
        <taxon>Trichinella</taxon>
    </lineage>
</organism>
<dbReference type="InterPro" id="IPR049555">
    <property type="entry name" value="GDT1-like_CS"/>
</dbReference>
<dbReference type="AlphaFoldDB" id="A0A0V0ZZG8"/>
<dbReference type="Proteomes" id="UP000054783">
    <property type="component" value="Unassembled WGS sequence"/>
</dbReference>
<accession>A0A0V0ZZG8</accession>
<reference evidence="8 9" key="1">
    <citation type="submission" date="2015-01" db="EMBL/GenBank/DDBJ databases">
        <title>Evolution of Trichinella species and genotypes.</title>
        <authorList>
            <person name="Korhonen P.K."/>
            <person name="Edoardo P."/>
            <person name="Giuseppe L.R."/>
            <person name="Gasser R.B."/>
        </authorList>
    </citation>
    <scope>NUCLEOTIDE SEQUENCE [LARGE SCALE GENOMIC DNA]</scope>
    <source>
        <strain evidence="8">ISS2496</strain>
    </source>
</reference>
<feature type="transmembrane region" description="Helical" evidence="6">
    <location>
        <begin position="228"/>
        <end position="246"/>
    </location>
</feature>